<feature type="transmembrane region" description="Helical" evidence="1">
    <location>
        <begin position="82"/>
        <end position="99"/>
    </location>
</feature>
<gene>
    <name evidence="2" type="ORF">DXU93_05170</name>
</gene>
<evidence type="ECO:0000256" key="1">
    <source>
        <dbReference type="SAM" id="Phobius"/>
    </source>
</evidence>
<keyword evidence="3" id="KW-1185">Reference proteome</keyword>
<organism evidence="2 3">
    <name type="scientific">Brumimicrobium aurantiacum</name>
    <dbReference type="NCBI Taxonomy" id="1737063"/>
    <lineage>
        <taxon>Bacteria</taxon>
        <taxon>Pseudomonadati</taxon>
        <taxon>Bacteroidota</taxon>
        <taxon>Flavobacteriia</taxon>
        <taxon>Flavobacteriales</taxon>
        <taxon>Crocinitomicaceae</taxon>
        <taxon>Brumimicrobium</taxon>
    </lineage>
</organism>
<feature type="transmembrane region" description="Helical" evidence="1">
    <location>
        <begin position="58"/>
        <end position="76"/>
    </location>
</feature>
<accession>A0A3E1F078</accession>
<dbReference type="AlphaFoldDB" id="A0A3E1F078"/>
<feature type="transmembrane region" description="Helical" evidence="1">
    <location>
        <begin position="16"/>
        <end position="37"/>
    </location>
</feature>
<keyword evidence="1" id="KW-0472">Membrane</keyword>
<keyword evidence="1" id="KW-1133">Transmembrane helix</keyword>
<reference evidence="2 3" key="1">
    <citation type="submission" date="2018-08" db="EMBL/GenBank/DDBJ databases">
        <title>The draft genome squence of Brumimicrobium sp. N62.</title>
        <authorList>
            <person name="Du Z.-J."/>
            <person name="Luo H.-R."/>
        </authorList>
    </citation>
    <scope>NUCLEOTIDE SEQUENCE [LARGE SCALE GENOMIC DNA]</scope>
    <source>
        <strain evidence="2 3">N62</strain>
    </source>
</reference>
<comment type="caution">
    <text evidence="2">The sequence shown here is derived from an EMBL/GenBank/DDBJ whole genome shotgun (WGS) entry which is preliminary data.</text>
</comment>
<proteinExistence type="predicted"/>
<name>A0A3E1F078_9FLAO</name>
<evidence type="ECO:0000313" key="2">
    <source>
        <dbReference type="EMBL" id="RFC55215.1"/>
    </source>
</evidence>
<evidence type="ECO:0000313" key="3">
    <source>
        <dbReference type="Proteomes" id="UP000257127"/>
    </source>
</evidence>
<protein>
    <submittedName>
        <fullName evidence="2">Uncharacterized protein</fullName>
    </submittedName>
</protein>
<keyword evidence="1" id="KW-0812">Transmembrane</keyword>
<dbReference type="Proteomes" id="UP000257127">
    <property type="component" value="Unassembled WGS sequence"/>
</dbReference>
<dbReference type="EMBL" id="QURB01000002">
    <property type="protein sequence ID" value="RFC55215.1"/>
    <property type="molecule type" value="Genomic_DNA"/>
</dbReference>
<sequence length="113" mass="13067">MNSVELTKNQRISNSVNIFAFLSIITAIVFLIFKLWSESKFMTTTMIPDYTVLYMNKAEINLIAFLIGSTIPALYFRFRGQHLISTVCISVFYIMGLFFKNSVDIIENWYALV</sequence>